<feature type="signal peptide" evidence="2">
    <location>
        <begin position="1"/>
        <end position="24"/>
    </location>
</feature>
<dbReference type="InterPro" id="IPR036779">
    <property type="entry name" value="LysM_dom_sf"/>
</dbReference>
<reference evidence="4 5" key="1">
    <citation type="journal article" date="2017" name="Int. J. Syst. Evol. Microbiol.">
        <title>Mucilaginibacterpsychrotolerans sp. nov., isolated from peatlands.</title>
        <authorList>
            <person name="Deng Y."/>
            <person name="Shen L."/>
            <person name="Xu B."/>
            <person name="Liu Y."/>
            <person name="Gu Z."/>
            <person name="Liu H."/>
            <person name="Zhou Y."/>
        </authorList>
    </citation>
    <scope>NUCLEOTIDE SEQUENCE [LARGE SCALE GENOMIC DNA]</scope>
    <source>
        <strain evidence="4 5">NH7-4</strain>
    </source>
</reference>
<dbReference type="Gene3D" id="1.10.530.10">
    <property type="match status" value="1"/>
</dbReference>
<comment type="similarity">
    <text evidence="1">Belongs to the transglycosylase Slt family.</text>
</comment>
<organism evidence="4 5">
    <name type="scientific">Mucilaginibacter psychrotolerans</name>
    <dbReference type="NCBI Taxonomy" id="1524096"/>
    <lineage>
        <taxon>Bacteria</taxon>
        <taxon>Pseudomonadati</taxon>
        <taxon>Bacteroidota</taxon>
        <taxon>Sphingobacteriia</taxon>
        <taxon>Sphingobacteriales</taxon>
        <taxon>Sphingobacteriaceae</taxon>
        <taxon>Mucilaginibacter</taxon>
    </lineage>
</organism>
<dbReference type="InterPro" id="IPR018392">
    <property type="entry name" value="LysM"/>
</dbReference>
<evidence type="ECO:0000259" key="3">
    <source>
        <dbReference type="PROSITE" id="PS51782"/>
    </source>
</evidence>
<dbReference type="Pfam" id="PF01476">
    <property type="entry name" value="LysM"/>
    <property type="match status" value="1"/>
</dbReference>
<dbReference type="AlphaFoldDB" id="A0A4Y8SGW3"/>
<dbReference type="InterPro" id="IPR008258">
    <property type="entry name" value="Transglycosylase_SLT_dom_1"/>
</dbReference>
<dbReference type="InterPro" id="IPR023346">
    <property type="entry name" value="Lysozyme-like_dom_sf"/>
</dbReference>
<evidence type="ECO:0000256" key="2">
    <source>
        <dbReference type="SAM" id="SignalP"/>
    </source>
</evidence>
<keyword evidence="2" id="KW-0732">Signal</keyword>
<dbReference type="PROSITE" id="PS51782">
    <property type="entry name" value="LYSM"/>
    <property type="match status" value="1"/>
</dbReference>
<dbReference type="SUPFAM" id="SSF54106">
    <property type="entry name" value="LysM domain"/>
    <property type="match status" value="1"/>
</dbReference>
<sequence length="431" mass="48024">MKKFFTLIVCVALFLLIKVDCADAQSFNADTSALLPIKEVTSSKYQDVIFKRRLDSMQRDVPMDYNVYVQGYIDNYLSRRDEMARLLGLSKYYFPIYESAFVAAGVPDEIKYLSIVESALDPNAVSRVGAAGPWQFMSETAKIYGLKMTDYVDERRDPIQSSAAAAAYLRDAYQQFGDWLLAIASYNCGKSNVENAMAKTGATDYWSIRQLLPAETRGYVPAYIAVSYIMNYYKRHGIIPQPTTIALQTDTLLVNKFVPMNRISAALGLDIKEMMVLNPSYRQLIVNGTTAEPRRIIVPQNRKDRYAILTDAINNPNAVIPPYHPVYVPPPPKPKPVLVAQAKPPVTQTASPPITQPAQTAVTTTTQSAALAAAPRNIPAFHITKLGETLVDIATKYGIRVEDLMLWNKQLGNNRNIRLVAGLTVNLNKNQ</sequence>
<protein>
    <submittedName>
        <fullName evidence="4">LysM peptidoglycan-binding domain-containing protein</fullName>
    </submittedName>
</protein>
<name>A0A4Y8SGW3_9SPHI</name>
<comment type="caution">
    <text evidence="4">The sequence shown here is derived from an EMBL/GenBank/DDBJ whole genome shotgun (WGS) entry which is preliminary data.</text>
</comment>
<dbReference type="RefSeq" id="WP_133230067.1">
    <property type="nucleotide sequence ID" value="NZ_SOZE01000007.1"/>
</dbReference>
<gene>
    <name evidence="4" type="ORF">E2R66_09730</name>
</gene>
<evidence type="ECO:0000313" key="4">
    <source>
        <dbReference type="EMBL" id="TFF38303.1"/>
    </source>
</evidence>
<feature type="chain" id="PRO_5021233397" evidence="2">
    <location>
        <begin position="25"/>
        <end position="431"/>
    </location>
</feature>
<dbReference type="CDD" id="cd16894">
    <property type="entry name" value="MltD-like"/>
    <property type="match status" value="1"/>
</dbReference>
<dbReference type="SUPFAM" id="SSF53955">
    <property type="entry name" value="Lysozyme-like"/>
    <property type="match status" value="1"/>
</dbReference>
<dbReference type="Pfam" id="PF01464">
    <property type="entry name" value="SLT"/>
    <property type="match status" value="1"/>
</dbReference>
<dbReference type="Gene3D" id="3.10.350.10">
    <property type="entry name" value="LysM domain"/>
    <property type="match status" value="1"/>
</dbReference>
<dbReference type="EMBL" id="SOZE01000007">
    <property type="protein sequence ID" value="TFF38303.1"/>
    <property type="molecule type" value="Genomic_DNA"/>
</dbReference>
<evidence type="ECO:0000256" key="1">
    <source>
        <dbReference type="ARBA" id="ARBA00007734"/>
    </source>
</evidence>
<feature type="domain" description="LysM" evidence="3">
    <location>
        <begin position="380"/>
        <end position="425"/>
    </location>
</feature>
<accession>A0A4Y8SGW3</accession>
<proteinExistence type="inferred from homology"/>
<dbReference type="OrthoDB" id="9815002at2"/>
<dbReference type="CDD" id="cd00118">
    <property type="entry name" value="LysM"/>
    <property type="match status" value="1"/>
</dbReference>
<dbReference type="Proteomes" id="UP000297540">
    <property type="component" value="Unassembled WGS sequence"/>
</dbReference>
<keyword evidence="5" id="KW-1185">Reference proteome</keyword>
<evidence type="ECO:0000313" key="5">
    <source>
        <dbReference type="Proteomes" id="UP000297540"/>
    </source>
</evidence>
<dbReference type="PANTHER" id="PTHR37423">
    <property type="entry name" value="SOLUBLE LYTIC MUREIN TRANSGLYCOSYLASE-RELATED"/>
    <property type="match status" value="1"/>
</dbReference>
<dbReference type="PANTHER" id="PTHR37423:SF2">
    <property type="entry name" value="MEMBRANE-BOUND LYTIC MUREIN TRANSGLYCOSYLASE C"/>
    <property type="match status" value="1"/>
</dbReference>
<dbReference type="SMART" id="SM00257">
    <property type="entry name" value="LysM"/>
    <property type="match status" value="1"/>
</dbReference>